<dbReference type="Proteomes" id="UP000318081">
    <property type="component" value="Chromosome"/>
</dbReference>
<evidence type="ECO:0000313" key="2">
    <source>
        <dbReference type="Proteomes" id="UP000318081"/>
    </source>
</evidence>
<gene>
    <name evidence="1" type="ORF">TBK1r_45370</name>
</gene>
<evidence type="ECO:0000313" key="1">
    <source>
        <dbReference type="EMBL" id="QDV85523.1"/>
    </source>
</evidence>
<accession>A0ABX5XU19</accession>
<organism evidence="1 2">
    <name type="scientific">Stieleria magnilauensis</name>
    <dbReference type="NCBI Taxonomy" id="2527963"/>
    <lineage>
        <taxon>Bacteria</taxon>
        <taxon>Pseudomonadati</taxon>
        <taxon>Planctomycetota</taxon>
        <taxon>Planctomycetia</taxon>
        <taxon>Pirellulales</taxon>
        <taxon>Pirellulaceae</taxon>
        <taxon>Stieleria</taxon>
    </lineage>
</organism>
<name>A0ABX5XU19_9BACT</name>
<proteinExistence type="predicted"/>
<reference evidence="1 2" key="1">
    <citation type="submission" date="2019-02" db="EMBL/GenBank/DDBJ databases">
        <title>Deep-cultivation of Planctomycetes and their phenomic and genomic characterization uncovers novel biology.</title>
        <authorList>
            <person name="Wiegand S."/>
            <person name="Jogler M."/>
            <person name="Boedeker C."/>
            <person name="Pinto D."/>
            <person name="Vollmers J."/>
            <person name="Rivas-Marin E."/>
            <person name="Kohn T."/>
            <person name="Peeters S.H."/>
            <person name="Heuer A."/>
            <person name="Rast P."/>
            <person name="Oberbeckmann S."/>
            <person name="Bunk B."/>
            <person name="Jeske O."/>
            <person name="Meyerdierks A."/>
            <person name="Storesund J.E."/>
            <person name="Kallscheuer N."/>
            <person name="Luecker S."/>
            <person name="Lage O.M."/>
            <person name="Pohl T."/>
            <person name="Merkel B.J."/>
            <person name="Hornburger P."/>
            <person name="Mueller R.-W."/>
            <person name="Bruemmer F."/>
            <person name="Labrenz M."/>
            <person name="Spormann A.M."/>
            <person name="Op den Camp H."/>
            <person name="Overmann J."/>
            <person name="Amann R."/>
            <person name="Jetten M.S.M."/>
            <person name="Mascher T."/>
            <person name="Medema M.H."/>
            <person name="Devos D.P."/>
            <person name="Kaster A.-K."/>
            <person name="Ovreas L."/>
            <person name="Rohde M."/>
            <person name="Galperin M.Y."/>
            <person name="Jogler C."/>
        </authorList>
    </citation>
    <scope>NUCLEOTIDE SEQUENCE [LARGE SCALE GENOMIC DNA]</scope>
    <source>
        <strain evidence="1 2">TBK1r</strain>
    </source>
</reference>
<protein>
    <submittedName>
        <fullName evidence="1">Uncharacterized protein</fullName>
    </submittedName>
</protein>
<sequence>MTRNREVPGVFTVAESQRAIVFGFDQAIGLDIAVRFFGVPGNCGNSMVTNDGTSQQVDDFATPQSCFIGGRFRIGVSHWQNLEVRNGDMRLTDRSIPRPSKF</sequence>
<keyword evidence="2" id="KW-1185">Reference proteome</keyword>
<dbReference type="EMBL" id="CP036432">
    <property type="protein sequence ID" value="QDV85523.1"/>
    <property type="molecule type" value="Genomic_DNA"/>
</dbReference>